<evidence type="ECO:0000256" key="3">
    <source>
        <dbReference type="ARBA" id="ARBA00023125"/>
    </source>
</evidence>
<keyword evidence="6" id="KW-1185">Reference proteome</keyword>
<evidence type="ECO:0000256" key="1">
    <source>
        <dbReference type="ARBA" id="ARBA00010923"/>
    </source>
</evidence>
<dbReference type="Proteomes" id="UP000065533">
    <property type="component" value="Chromosome"/>
</dbReference>
<accession>A0ABM5WSP7</accession>
<evidence type="ECO:0000313" key="5">
    <source>
        <dbReference type="EMBL" id="ALS77208.1"/>
    </source>
</evidence>
<dbReference type="RefSeq" id="WP_058383888.1">
    <property type="nucleotide sequence ID" value="NZ_CP013661.2"/>
</dbReference>
<keyword evidence="2" id="KW-0680">Restriction system</keyword>
<dbReference type="SUPFAM" id="SSF116734">
    <property type="entry name" value="DNA methylase specificity domain"/>
    <property type="match status" value="1"/>
</dbReference>
<evidence type="ECO:0000313" key="6">
    <source>
        <dbReference type="Proteomes" id="UP000065533"/>
    </source>
</evidence>
<organism evidence="5 6">
    <name type="scientific">Planococcus kocurii</name>
    <dbReference type="NCBI Taxonomy" id="1374"/>
    <lineage>
        <taxon>Bacteria</taxon>
        <taxon>Bacillati</taxon>
        <taxon>Bacillota</taxon>
        <taxon>Bacilli</taxon>
        <taxon>Bacillales</taxon>
        <taxon>Caryophanaceae</taxon>
        <taxon>Planococcus</taxon>
    </lineage>
</organism>
<keyword evidence="3" id="KW-0238">DNA-binding</keyword>
<comment type="similarity">
    <text evidence="1">Belongs to the type-I restriction system S methylase family.</text>
</comment>
<dbReference type="InterPro" id="IPR000055">
    <property type="entry name" value="Restrct_endonuc_typeI_TRD"/>
</dbReference>
<dbReference type="EMBL" id="CP013661">
    <property type="protein sequence ID" value="ALS77208.1"/>
    <property type="molecule type" value="Genomic_DNA"/>
</dbReference>
<sequence length="74" mass="8584">MGVINSKTLKSLFFPCPPIEEQYKIIEILHSFDVRLQNEKQYVVCLHLLKRGLMQELLTGKTRVQTNNPEVILS</sequence>
<name>A0ABM5WSP7_9BACL</name>
<gene>
    <name evidence="5" type="ORF">AUO94_00475</name>
</gene>
<dbReference type="Gene3D" id="3.90.220.20">
    <property type="entry name" value="DNA methylase specificity domains"/>
    <property type="match status" value="1"/>
</dbReference>
<protein>
    <recommendedName>
        <fullName evidence="4">Type I restriction modification DNA specificity domain-containing protein</fullName>
    </recommendedName>
</protein>
<feature type="domain" description="Type I restriction modification DNA specificity" evidence="4">
    <location>
        <begin position="4"/>
        <end position="40"/>
    </location>
</feature>
<proteinExistence type="inferred from homology"/>
<evidence type="ECO:0000259" key="4">
    <source>
        <dbReference type="Pfam" id="PF01420"/>
    </source>
</evidence>
<dbReference type="Pfam" id="PF01420">
    <property type="entry name" value="Methylase_S"/>
    <property type="match status" value="1"/>
</dbReference>
<dbReference type="InterPro" id="IPR044946">
    <property type="entry name" value="Restrct_endonuc_typeI_TRD_sf"/>
</dbReference>
<evidence type="ECO:0000256" key="2">
    <source>
        <dbReference type="ARBA" id="ARBA00022747"/>
    </source>
</evidence>
<reference evidence="5" key="1">
    <citation type="submission" date="2016-01" db="EMBL/GenBank/DDBJ databases">
        <title>Complete genome of Planococcus kocurri type strain.</title>
        <authorList>
            <person name="See-Too W.S."/>
        </authorList>
    </citation>
    <scope>NUCLEOTIDE SEQUENCE [LARGE SCALE GENOMIC DNA]</scope>
    <source>
        <strain evidence="5">ATCC 43650</strain>
    </source>
</reference>